<feature type="chain" id="PRO_5022771638" evidence="1">
    <location>
        <begin position="33"/>
        <end position="159"/>
    </location>
</feature>
<evidence type="ECO:0000313" key="3">
    <source>
        <dbReference type="Proteomes" id="UP000322084"/>
    </source>
</evidence>
<gene>
    <name evidence="2" type="ORF">JCM17844_10970</name>
</gene>
<accession>A0A5A7MN94</accession>
<keyword evidence="1" id="KW-0732">Signal</keyword>
<proteinExistence type="predicted"/>
<reference evidence="2 3" key="1">
    <citation type="submission" date="2019-09" db="EMBL/GenBank/DDBJ databases">
        <title>NBRP : Genome information of microbial organism related human and environment.</title>
        <authorList>
            <person name="Hattori M."/>
            <person name="Oshima K."/>
            <person name="Inaba H."/>
            <person name="Suda W."/>
            <person name="Sakamoto M."/>
            <person name="Iino T."/>
            <person name="Kitahara M."/>
            <person name="Oshida Y."/>
            <person name="Iida T."/>
            <person name="Kudo T."/>
            <person name="Itoh T."/>
            <person name="Ohkuma M."/>
        </authorList>
    </citation>
    <scope>NUCLEOTIDE SEQUENCE [LARGE SCALE GENOMIC DNA]</scope>
    <source>
        <strain evidence="2 3">Hi-2</strain>
    </source>
</reference>
<dbReference type="AlphaFoldDB" id="A0A5A7MN94"/>
<protein>
    <submittedName>
        <fullName evidence="2">Uncharacterized protein</fullName>
    </submittedName>
</protein>
<dbReference type="RefSeq" id="WP_149999943.1">
    <property type="nucleotide sequence ID" value="NZ_BKCL01000003.1"/>
</dbReference>
<name>A0A5A7MN94_9PROT</name>
<dbReference type="Proteomes" id="UP000322084">
    <property type="component" value="Unassembled WGS sequence"/>
</dbReference>
<dbReference type="PROSITE" id="PS51257">
    <property type="entry name" value="PROKAR_LIPOPROTEIN"/>
    <property type="match status" value="1"/>
</dbReference>
<evidence type="ECO:0000313" key="2">
    <source>
        <dbReference type="EMBL" id="GEQ97460.1"/>
    </source>
</evidence>
<comment type="caution">
    <text evidence="2">The sequence shown here is derived from an EMBL/GenBank/DDBJ whole genome shotgun (WGS) entry which is preliminary data.</text>
</comment>
<feature type="signal peptide" evidence="1">
    <location>
        <begin position="1"/>
        <end position="32"/>
    </location>
</feature>
<evidence type="ECO:0000256" key="1">
    <source>
        <dbReference type="SAM" id="SignalP"/>
    </source>
</evidence>
<dbReference type="EMBL" id="BKCL01000003">
    <property type="protein sequence ID" value="GEQ97460.1"/>
    <property type="molecule type" value="Genomic_DNA"/>
</dbReference>
<organism evidence="2 3">
    <name type="scientific">Iodidimonas gelatinilytica</name>
    <dbReference type="NCBI Taxonomy" id="1236966"/>
    <lineage>
        <taxon>Bacteria</taxon>
        <taxon>Pseudomonadati</taxon>
        <taxon>Pseudomonadota</taxon>
        <taxon>Alphaproteobacteria</taxon>
        <taxon>Iodidimonadales</taxon>
        <taxon>Iodidimonadaceae</taxon>
        <taxon>Iodidimonas</taxon>
    </lineage>
</organism>
<sequence>MKRSLAFLRHKHPAALRLCLLAGLSAALSACAALGLEKDTPPLAKTETDAPPKIVAALPPANAPEMAAPPSLPDAGRLLGLSALEIQELMGEPTLVRREDRTQIMQYLDEDADCVLDVFLYEPQPGTHFRTQYIEARNRAGETLNPQGCMAQLIPQAQW</sequence>